<evidence type="ECO:0000256" key="8">
    <source>
        <dbReference type="ARBA" id="ARBA00022729"/>
    </source>
</evidence>
<evidence type="ECO:0000259" key="17">
    <source>
        <dbReference type="Pfam" id="PF13947"/>
    </source>
</evidence>
<dbReference type="EMBL" id="JAJJMA010187944">
    <property type="protein sequence ID" value="MCL7038189.1"/>
    <property type="molecule type" value="Genomic_DNA"/>
</dbReference>
<evidence type="ECO:0000256" key="7">
    <source>
        <dbReference type="ARBA" id="ARBA00022723"/>
    </source>
</evidence>
<proteinExistence type="inferred from homology"/>
<dbReference type="GO" id="GO:0016020">
    <property type="term" value="C:membrane"/>
    <property type="evidence" value="ECO:0007669"/>
    <property type="project" value="UniProtKB-SubCell"/>
</dbReference>
<dbReference type="GO" id="GO:0008270">
    <property type="term" value="F:zinc ion binding"/>
    <property type="evidence" value="ECO:0007669"/>
    <property type="project" value="UniProtKB-KW"/>
</dbReference>
<dbReference type="Pfam" id="PF13947">
    <property type="entry name" value="GUB_WAK_bind"/>
    <property type="match status" value="1"/>
</dbReference>
<evidence type="ECO:0000256" key="15">
    <source>
        <dbReference type="SAM" id="Phobius"/>
    </source>
</evidence>
<evidence type="ECO:0000256" key="16">
    <source>
        <dbReference type="SAM" id="SignalP"/>
    </source>
</evidence>
<evidence type="ECO:0000256" key="4">
    <source>
        <dbReference type="ARBA" id="ARBA00012483"/>
    </source>
</evidence>
<dbReference type="PANTHER" id="PTHR46279">
    <property type="entry name" value="RING/U-BOX SUPERFAMILY PROTEIN"/>
    <property type="match status" value="1"/>
</dbReference>
<reference evidence="18" key="1">
    <citation type="submission" date="2022-03" db="EMBL/GenBank/DDBJ databases">
        <title>A functionally conserved STORR gene fusion in Papaver species that diverged 16.8 million years ago.</title>
        <authorList>
            <person name="Catania T."/>
        </authorList>
    </citation>
    <scope>NUCLEOTIDE SEQUENCE</scope>
    <source>
        <strain evidence="18">S-191538</strain>
    </source>
</reference>
<evidence type="ECO:0000313" key="19">
    <source>
        <dbReference type="Proteomes" id="UP001177140"/>
    </source>
</evidence>
<comment type="subcellular location">
    <subcellularLocation>
        <location evidence="2">Membrane</location>
        <topology evidence="2">Single-pass membrane protein</topology>
    </subcellularLocation>
</comment>
<comment type="similarity">
    <text evidence="14">Belongs to the RING-type zinc finger family. ATL subfamily.</text>
</comment>
<evidence type="ECO:0000256" key="12">
    <source>
        <dbReference type="ARBA" id="ARBA00022989"/>
    </source>
</evidence>
<accession>A0AA41SKW3</accession>
<keyword evidence="5" id="KW-0808">Transferase</keyword>
<keyword evidence="9" id="KW-0863">Zinc-finger</keyword>
<keyword evidence="11" id="KW-0862">Zinc</keyword>
<organism evidence="18 19">
    <name type="scientific">Papaver nudicaule</name>
    <name type="common">Iceland poppy</name>
    <dbReference type="NCBI Taxonomy" id="74823"/>
    <lineage>
        <taxon>Eukaryota</taxon>
        <taxon>Viridiplantae</taxon>
        <taxon>Streptophyta</taxon>
        <taxon>Embryophyta</taxon>
        <taxon>Tracheophyta</taxon>
        <taxon>Spermatophyta</taxon>
        <taxon>Magnoliopsida</taxon>
        <taxon>Ranunculales</taxon>
        <taxon>Papaveraceae</taxon>
        <taxon>Papaveroideae</taxon>
        <taxon>Papaver</taxon>
    </lineage>
</organism>
<evidence type="ECO:0000256" key="3">
    <source>
        <dbReference type="ARBA" id="ARBA00004906"/>
    </source>
</evidence>
<dbReference type="Proteomes" id="UP001177140">
    <property type="component" value="Unassembled WGS sequence"/>
</dbReference>
<feature type="transmembrane region" description="Helical" evidence="15">
    <location>
        <begin position="209"/>
        <end position="230"/>
    </location>
</feature>
<dbReference type="AlphaFoldDB" id="A0AA41SKW3"/>
<keyword evidence="7" id="KW-0479">Metal-binding</keyword>
<dbReference type="EC" id="2.3.2.27" evidence="4"/>
<keyword evidence="6 15" id="KW-0812">Transmembrane</keyword>
<dbReference type="PANTHER" id="PTHR46279:SF9">
    <property type="entry name" value="OS01G0116300 PROTEIN"/>
    <property type="match status" value="1"/>
</dbReference>
<evidence type="ECO:0000256" key="14">
    <source>
        <dbReference type="ARBA" id="ARBA00024209"/>
    </source>
</evidence>
<evidence type="ECO:0000256" key="11">
    <source>
        <dbReference type="ARBA" id="ARBA00022833"/>
    </source>
</evidence>
<protein>
    <recommendedName>
        <fullName evidence="4">RING-type E3 ubiquitin transferase</fullName>
        <ecNumber evidence="4">2.3.2.27</ecNumber>
    </recommendedName>
</protein>
<evidence type="ECO:0000256" key="6">
    <source>
        <dbReference type="ARBA" id="ARBA00022692"/>
    </source>
</evidence>
<name>A0AA41SKW3_PAPNU</name>
<evidence type="ECO:0000313" key="18">
    <source>
        <dbReference type="EMBL" id="MCL7038189.1"/>
    </source>
</evidence>
<feature type="chain" id="PRO_5041236771" description="RING-type E3 ubiquitin transferase" evidence="16">
    <location>
        <begin position="25"/>
        <end position="237"/>
    </location>
</feature>
<gene>
    <name evidence="18" type="ORF">MKW94_026281</name>
</gene>
<evidence type="ECO:0000256" key="13">
    <source>
        <dbReference type="ARBA" id="ARBA00023136"/>
    </source>
</evidence>
<comment type="caution">
    <text evidence="18">The sequence shown here is derived from an EMBL/GenBank/DDBJ whole genome shotgun (WGS) entry which is preliminary data.</text>
</comment>
<evidence type="ECO:0000256" key="9">
    <source>
        <dbReference type="ARBA" id="ARBA00022771"/>
    </source>
</evidence>
<dbReference type="GO" id="GO:0030247">
    <property type="term" value="F:polysaccharide binding"/>
    <property type="evidence" value="ECO:0007669"/>
    <property type="project" value="InterPro"/>
</dbReference>
<comment type="pathway">
    <text evidence="3">Protein modification; protein ubiquitination.</text>
</comment>
<evidence type="ECO:0000256" key="10">
    <source>
        <dbReference type="ARBA" id="ARBA00022786"/>
    </source>
</evidence>
<keyword evidence="13 15" id="KW-0472">Membrane</keyword>
<evidence type="ECO:0000256" key="1">
    <source>
        <dbReference type="ARBA" id="ARBA00000900"/>
    </source>
</evidence>
<sequence>MLYSNTAVLSNLFFILFFLRAITCQENCSSVQCSEAGNEPDIAFPFGNKDLQGAGCGYRGFNLTCNSFDKTVLKLPQSGEFLVRKIDYANREIRLYDQNNCLARPDYNDTRIRVRAFQVPCLSSPTNIVAVTLSSGGTDDINSTRLLINGGCEILAPVTVPIPFNAITKIHSYDFSTDDLYLTWNEPKIQPEVPKKVKKEGKKIDWKKIVAIVTPIIGVIGAIVTVVNLIRRCRRKR</sequence>
<feature type="signal peptide" evidence="16">
    <location>
        <begin position="1"/>
        <end position="24"/>
    </location>
</feature>
<feature type="domain" description="Wall-associated receptor kinase galacturonan-binding" evidence="17">
    <location>
        <begin position="28"/>
        <end position="97"/>
    </location>
</feature>
<keyword evidence="10" id="KW-0833">Ubl conjugation pathway</keyword>
<keyword evidence="12 15" id="KW-1133">Transmembrane helix</keyword>
<evidence type="ECO:0000256" key="2">
    <source>
        <dbReference type="ARBA" id="ARBA00004167"/>
    </source>
</evidence>
<dbReference type="InterPro" id="IPR025287">
    <property type="entry name" value="WAK_GUB"/>
</dbReference>
<evidence type="ECO:0000256" key="5">
    <source>
        <dbReference type="ARBA" id="ARBA00022679"/>
    </source>
</evidence>
<keyword evidence="8 16" id="KW-0732">Signal</keyword>
<comment type="catalytic activity">
    <reaction evidence="1">
        <text>S-ubiquitinyl-[E2 ubiquitin-conjugating enzyme]-L-cysteine + [acceptor protein]-L-lysine = [E2 ubiquitin-conjugating enzyme]-L-cysteine + N(6)-ubiquitinyl-[acceptor protein]-L-lysine.</text>
        <dbReference type="EC" id="2.3.2.27"/>
    </reaction>
</comment>
<dbReference type="InterPro" id="IPR046948">
    <property type="entry name" value="ATL20-22-like"/>
</dbReference>
<keyword evidence="19" id="KW-1185">Reference proteome</keyword>
<dbReference type="GO" id="GO:0061630">
    <property type="term" value="F:ubiquitin protein ligase activity"/>
    <property type="evidence" value="ECO:0007669"/>
    <property type="project" value="UniProtKB-EC"/>
</dbReference>